<proteinExistence type="predicted"/>
<comment type="caution">
    <text evidence="2">The sequence shown here is derived from an EMBL/GenBank/DDBJ whole genome shotgun (WGS) entry which is preliminary data.</text>
</comment>
<keyword evidence="1" id="KW-1133">Transmembrane helix</keyword>
<dbReference type="EMBL" id="BAOQ01000016">
    <property type="protein sequence ID" value="GAC83891.1"/>
    <property type="molecule type" value="Genomic_DNA"/>
</dbReference>
<keyword evidence="3" id="KW-1185">Reference proteome</keyword>
<gene>
    <name evidence="2" type="ORF">GP2_016_00240</name>
</gene>
<evidence type="ECO:0000256" key="1">
    <source>
        <dbReference type="SAM" id="Phobius"/>
    </source>
</evidence>
<evidence type="ECO:0008006" key="4">
    <source>
        <dbReference type="Google" id="ProtNLM"/>
    </source>
</evidence>
<name>A0ABQ0IJY6_9ACTN</name>
<dbReference type="Proteomes" id="UP000035021">
    <property type="component" value="Unassembled WGS sequence"/>
</dbReference>
<protein>
    <recommendedName>
        <fullName evidence="4">Phospholipase C</fullName>
    </recommendedName>
</protein>
<sequence length="450" mass="48658">MTDSPYTCLLRAYHDVIRAQEVASMRITRLGGRLTARALSAVLLTVALTATGLLVASPPKARAFAEDVCYTPGAPPHSCAPLPFACPPSDAHDPICGARAFFRYGYTLRQPLGGRSLVHTDSTYIMARKIGFSLQDAYWIAAYSEATDLGTFRPRDMRGNPVPNAAALTTKDISGLVRTHFKTGGFLFHFLPTMRGPRSPLPNGLRPDVDDPRHEVMLTHIRRWAMEGPGSNAPLCTGGFTDRTARGDYATGTTCYGGPNPAPINGKYSLVDPIPIPFQNVTGRQVISDGVTSERFDAHVGPQSANARIGIYVHALGDRISHHECTDEGTIAPPAQGRRSFDIDLLQPDCDQGPHAVRHEYETGVDFHSLDPHDRTTEAALSMVYDELVNFARVRGVLNAEATTPAAKKSVVSDGLLPALERRNPEARIRAVTAVGCRLGVPAFPGSPRC</sequence>
<reference evidence="2 3" key="1">
    <citation type="submission" date="2013-02" db="EMBL/GenBank/DDBJ databases">
        <title>Whole genome shotgun sequence of Gordonia paraffinivorans NBRC 108238.</title>
        <authorList>
            <person name="Isaki-Nakamura S."/>
            <person name="Hosoyama A."/>
            <person name="Tsuchikane K."/>
            <person name="Ando Y."/>
            <person name="Baba S."/>
            <person name="Ohji S."/>
            <person name="Hamada M."/>
            <person name="Tamura T."/>
            <person name="Yamazoe A."/>
            <person name="Yamazaki S."/>
            <person name="Fujita N."/>
        </authorList>
    </citation>
    <scope>NUCLEOTIDE SEQUENCE [LARGE SCALE GENOMIC DNA]</scope>
    <source>
        <strain evidence="2 3">NBRC 108238</strain>
    </source>
</reference>
<feature type="transmembrane region" description="Helical" evidence="1">
    <location>
        <begin position="34"/>
        <end position="56"/>
    </location>
</feature>
<keyword evidence="1" id="KW-0472">Membrane</keyword>
<keyword evidence="1" id="KW-0812">Transmembrane</keyword>
<accession>A0ABQ0IJY6</accession>
<organism evidence="2 3">
    <name type="scientific">Gordonia paraffinivorans NBRC 108238</name>
    <dbReference type="NCBI Taxonomy" id="1223543"/>
    <lineage>
        <taxon>Bacteria</taxon>
        <taxon>Bacillati</taxon>
        <taxon>Actinomycetota</taxon>
        <taxon>Actinomycetes</taxon>
        <taxon>Mycobacteriales</taxon>
        <taxon>Gordoniaceae</taxon>
        <taxon>Gordonia</taxon>
    </lineage>
</organism>
<evidence type="ECO:0000313" key="2">
    <source>
        <dbReference type="EMBL" id="GAC83891.1"/>
    </source>
</evidence>
<evidence type="ECO:0000313" key="3">
    <source>
        <dbReference type="Proteomes" id="UP000035021"/>
    </source>
</evidence>